<evidence type="ECO:0000313" key="2">
    <source>
        <dbReference type="EMBL" id="GAA2439061.1"/>
    </source>
</evidence>
<keyword evidence="1" id="KW-0812">Transmembrane</keyword>
<name>A0ABN3JSD5_9ACTN</name>
<feature type="transmembrane region" description="Helical" evidence="1">
    <location>
        <begin position="37"/>
        <end position="61"/>
    </location>
</feature>
<keyword evidence="1" id="KW-1133">Transmembrane helix</keyword>
<feature type="transmembrane region" description="Helical" evidence="1">
    <location>
        <begin position="81"/>
        <end position="104"/>
    </location>
</feature>
<dbReference type="Proteomes" id="UP001501231">
    <property type="component" value="Unassembled WGS sequence"/>
</dbReference>
<keyword evidence="3" id="KW-1185">Reference proteome</keyword>
<gene>
    <name evidence="2" type="ORF">GCM10010191_62970</name>
</gene>
<accession>A0ABN3JSD5</accession>
<evidence type="ECO:0008006" key="4">
    <source>
        <dbReference type="Google" id="ProtNLM"/>
    </source>
</evidence>
<evidence type="ECO:0000256" key="1">
    <source>
        <dbReference type="SAM" id="Phobius"/>
    </source>
</evidence>
<keyword evidence="1" id="KW-0472">Membrane</keyword>
<comment type="caution">
    <text evidence="2">The sequence shown here is derived from an EMBL/GenBank/DDBJ whole genome shotgun (WGS) entry which is preliminary data.</text>
</comment>
<proteinExistence type="predicted"/>
<organism evidence="2 3">
    <name type="scientific">Actinomadura vinacea</name>
    <dbReference type="NCBI Taxonomy" id="115336"/>
    <lineage>
        <taxon>Bacteria</taxon>
        <taxon>Bacillati</taxon>
        <taxon>Actinomycetota</taxon>
        <taxon>Actinomycetes</taxon>
        <taxon>Streptosporangiales</taxon>
        <taxon>Thermomonosporaceae</taxon>
        <taxon>Actinomadura</taxon>
    </lineage>
</organism>
<reference evidence="2 3" key="1">
    <citation type="journal article" date="2019" name="Int. J. Syst. Evol. Microbiol.">
        <title>The Global Catalogue of Microorganisms (GCM) 10K type strain sequencing project: providing services to taxonomists for standard genome sequencing and annotation.</title>
        <authorList>
            <consortium name="The Broad Institute Genomics Platform"/>
            <consortium name="The Broad Institute Genome Sequencing Center for Infectious Disease"/>
            <person name="Wu L."/>
            <person name="Ma J."/>
        </authorList>
    </citation>
    <scope>NUCLEOTIDE SEQUENCE [LARGE SCALE GENOMIC DNA]</scope>
    <source>
        <strain evidence="2 3">JCM 3325</strain>
    </source>
</reference>
<protein>
    <recommendedName>
        <fullName evidence="4">DUF4190 domain-containing protein</fullName>
    </recommendedName>
</protein>
<sequence length="105" mass="11220">MSEAAPAPGSLHQPKIAAPSYGFGVGPDGAYTRTGQVLAFLAGLWTMVLFFPLLFPGALLYARAEEVFEQDPARARTLMLWSWLSITVAPLFGGALLVGVSLLLR</sequence>
<dbReference type="RefSeq" id="WP_344593863.1">
    <property type="nucleotide sequence ID" value="NZ_BAAARW010000023.1"/>
</dbReference>
<evidence type="ECO:0000313" key="3">
    <source>
        <dbReference type="Proteomes" id="UP001501231"/>
    </source>
</evidence>
<dbReference type="EMBL" id="BAAARW010000023">
    <property type="protein sequence ID" value="GAA2439061.1"/>
    <property type="molecule type" value="Genomic_DNA"/>
</dbReference>